<dbReference type="InterPro" id="IPR045371">
    <property type="entry name" value="ADAMTS_CR_3"/>
</dbReference>
<evidence type="ECO:0000256" key="4">
    <source>
        <dbReference type="ARBA" id="ARBA00022737"/>
    </source>
</evidence>
<dbReference type="SMART" id="SM00408">
    <property type="entry name" value="IGc2"/>
    <property type="match status" value="1"/>
</dbReference>
<dbReference type="PRINTS" id="PR01857">
    <property type="entry name" value="ADAMTSFAMILY"/>
</dbReference>
<dbReference type="OMA" id="VECVHIR"/>
<comment type="subcellular location">
    <subcellularLocation>
        <location evidence="1">Secreted</location>
    </subcellularLocation>
</comment>
<feature type="region of interest" description="Disordered" evidence="7">
    <location>
        <begin position="729"/>
        <end position="792"/>
    </location>
</feature>
<dbReference type="InterPro" id="IPR036383">
    <property type="entry name" value="TSP1_rpt_sf"/>
</dbReference>
<dbReference type="InterPro" id="IPR013273">
    <property type="entry name" value="ADAMTS/ADAMTS-like"/>
</dbReference>
<evidence type="ECO:0000259" key="8">
    <source>
        <dbReference type="PROSITE" id="PS50835"/>
    </source>
</evidence>
<sequence length="1243" mass="139187">MWSAWSRCSMSCNGGVTYQLRKCERETGCEGESAKYRICNMQPCPNSQDFRATQCASYNGVPYRGRLYEWLPYQDPEDPCSLTCHARSYSFVAKLAPSVRDGTRCREGSLDMCVDGKCLAVGCDLQLGSEKKVDECGVCGGDGSTCRRPVYVWGKTPFSPCSVSCGGGYQMSRPTCLNKANEKEVDERLCDVTARPVPEIKECNPHKCPPVWVTDSWSPCSASCGGGRQSRQVHCAQMGTDGIRSPVAADQCLRQKPVTERPCNLVPCPQWVIGPWSGCSVTCGKGQKTRSVACRDAKGQHSEDCDIEEMPTTKMDCDSRLVCTPSEDPGTYLFSDIFKGSQEDAPPRRKSSEPNYEVGEWGPCSVTCGQGIRTREVACKILLEFSKTWASLQDYECPGMKPPTVESCYPRPCSFDLNKPEDRKKPKAHVGIEVTYSWRSNGFTPCSASCLGGTRESVIQCVRDHDQAVVKATLCDISEKPDAITQTCNDHPCPPRWNISEFSPCSKPCGAGYMTRRVHCVHEVLRGAANTLIVNNSNCPQPPPRDKVFCNVFNCPSRWEADPWTKCSKSCGGGEKTRKIRCMKKMNFGQLVELAPSACSKRRPRTSKPCNPKPCPSVDDVVPSHQSYVQQSPQRRVFLKVGGTAKIFAETNVKIRCPSKNANKTSILWYKDDEKIKPSKRLKVSMKGALRIRRISLKDSGKYTCVSGYSKADIFITVKPLPLFHTGTDEERTVENLQPPTVAKGPKDNERTSEEKFNRDRNRPNSSTEPRHKVIQQPRENRVNSGEDTFEDTRREYHYKTNTNDNQNSHQDLNNKPKLYSTEDSTLEFSTLDRVPLYIQAQQTNKPPVAPVPTSKTVDSDELVPSRGQTDPDKNRPKLKTKTYGTTSEEKSPNQVIYGETWKQTYDGSLRAKNKQKDVWKNTDLFSDQEELNVGTPHGGKGFPDEPAHSGAASTHGVSHIEVFLRNLPSFGTTKASYFEHDKDSDEEEIEKETYSKFPDPTGMVTNSFVLGKGKPENLKFDWFITDWSPCTKSCGGHGYQVRTSQCLVRLNNVSKAVDSTFCEDAGLITPKNVRSCGDEDCPHWETSPWSQCLESQCFQWHTAYEKRSVFCRAANGTDLPLSLCDEKTRPRRKRECYNSNCRSVWKVGEWSECTASCNRHGFQSRILQCVWYGSTRPAGNACRDQQRPVVMRPCKGPQCQSSGNNCTDRSSYCSLAKTLHLCRLSRYHLQCCDSCKKRESKG</sequence>
<keyword evidence="3" id="KW-0732">Signal</keyword>
<dbReference type="Pfam" id="PF07679">
    <property type="entry name" value="I-set"/>
    <property type="match status" value="1"/>
</dbReference>
<dbReference type="PANTHER" id="PTHR13723:SF313">
    <property type="entry name" value="PEPTIDASE M12B DOMAIN-CONTAINING PROTEIN"/>
    <property type="match status" value="1"/>
</dbReference>
<dbReference type="GO" id="GO:0030198">
    <property type="term" value="P:extracellular matrix organization"/>
    <property type="evidence" value="ECO:0007669"/>
    <property type="project" value="InterPro"/>
</dbReference>
<keyword evidence="4" id="KW-0677">Repeat</keyword>
<keyword evidence="5 6" id="KW-1015">Disulfide bond</keyword>
<dbReference type="STRING" id="407821.A0A087UMX1"/>
<dbReference type="SUPFAM" id="SSF82895">
    <property type="entry name" value="TSP-1 type 1 repeat"/>
    <property type="match status" value="10"/>
</dbReference>
<evidence type="ECO:0000256" key="2">
    <source>
        <dbReference type="ARBA" id="ARBA00022525"/>
    </source>
</evidence>
<dbReference type="InterPro" id="IPR013098">
    <property type="entry name" value="Ig_I-set"/>
</dbReference>
<keyword evidence="2" id="KW-0964">Secreted</keyword>
<dbReference type="EMBL" id="KK120633">
    <property type="protein sequence ID" value="KFM78710.1"/>
    <property type="molecule type" value="Genomic_DNA"/>
</dbReference>
<feature type="domain" description="PLAC" evidence="9">
    <location>
        <begin position="1203"/>
        <end position="1240"/>
    </location>
</feature>
<evidence type="ECO:0000256" key="5">
    <source>
        <dbReference type="ARBA" id="ARBA00023157"/>
    </source>
</evidence>
<dbReference type="Proteomes" id="UP000054359">
    <property type="component" value="Unassembled WGS sequence"/>
</dbReference>
<dbReference type="InterPro" id="IPR007110">
    <property type="entry name" value="Ig-like_dom"/>
</dbReference>
<feature type="disulfide bond" evidence="6">
    <location>
        <begin position="8"/>
        <end position="39"/>
    </location>
</feature>
<dbReference type="PANTHER" id="PTHR13723">
    <property type="entry name" value="ADAMTS A DISINTEGRIN AND METALLOPROTEASE WITH THROMBOSPONDIN MOTIFS PROTEASE"/>
    <property type="match status" value="1"/>
</dbReference>
<dbReference type="GO" id="GO:0005576">
    <property type="term" value="C:extracellular region"/>
    <property type="evidence" value="ECO:0007669"/>
    <property type="project" value="UniProtKB-SubCell"/>
</dbReference>
<dbReference type="AlphaFoldDB" id="A0A087UMX1"/>
<name>A0A087UMX1_STEMI</name>
<dbReference type="Gene3D" id="2.60.40.10">
    <property type="entry name" value="Immunoglobulins"/>
    <property type="match status" value="1"/>
</dbReference>
<accession>A0A087UMX1</accession>
<dbReference type="InterPro" id="IPR003598">
    <property type="entry name" value="Ig_sub2"/>
</dbReference>
<protein>
    <submittedName>
        <fullName evidence="10">ADAMTS-like protein 1</fullName>
    </submittedName>
</protein>
<feature type="disulfide bond" evidence="6">
    <location>
        <begin position="12"/>
        <end position="44"/>
    </location>
</feature>
<dbReference type="InterPro" id="IPR013783">
    <property type="entry name" value="Ig-like_fold"/>
</dbReference>
<dbReference type="PROSITE" id="PS50835">
    <property type="entry name" value="IG_LIKE"/>
    <property type="match status" value="1"/>
</dbReference>
<evidence type="ECO:0000256" key="7">
    <source>
        <dbReference type="SAM" id="MobiDB-lite"/>
    </source>
</evidence>
<dbReference type="InterPro" id="IPR036179">
    <property type="entry name" value="Ig-like_dom_sf"/>
</dbReference>
<dbReference type="PROSITE" id="PS50900">
    <property type="entry name" value="PLAC"/>
    <property type="match status" value="1"/>
</dbReference>
<feature type="non-terminal residue" evidence="10">
    <location>
        <position position="1243"/>
    </location>
</feature>
<evidence type="ECO:0000313" key="10">
    <source>
        <dbReference type="EMBL" id="KFM78710.1"/>
    </source>
</evidence>
<evidence type="ECO:0000256" key="3">
    <source>
        <dbReference type="ARBA" id="ARBA00022729"/>
    </source>
</evidence>
<organism evidence="10 11">
    <name type="scientific">Stegodyphus mimosarum</name>
    <name type="common">African social velvet spider</name>
    <dbReference type="NCBI Taxonomy" id="407821"/>
    <lineage>
        <taxon>Eukaryota</taxon>
        <taxon>Metazoa</taxon>
        <taxon>Ecdysozoa</taxon>
        <taxon>Arthropoda</taxon>
        <taxon>Chelicerata</taxon>
        <taxon>Arachnida</taxon>
        <taxon>Araneae</taxon>
        <taxon>Araneomorphae</taxon>
        <taxon>Entelegynae</taxon>
        <taxon>Eresoidea</taxon>
        <taxon>Eresidae</taxon>
        <taxon>Stegodyphus</taxon>
    </lineage>
</organism>
<dbReference type="InterPro" id="IPR000884">
    <property type="entry name" value="TSP1_rpt"/>
</dbReference>
<dbReference type="SMART" id="SM00409">
    <property type="entry name" value="IG"/>
    <property type="match status" value="1"/>
</dbReference>
<evidence type="ECO:0000256" key="1">
    <source>
        <dbReference type="ARBA" id="ARBA00004613"/>
    </source>
</evidence>
<dbReference type="SMART" id="SM00209">
    <property type="entry name" value="TSP1"/>
    <property type="match status" value="11"/>
</dbReference>
<dbReference type="Pfam" id="PF19236">
    <property type="entry name" value="ADAMTS_CR_3"/>
    <property type="match status" value="1"/>
</dbReference>
<dbReference type="OrthoDB" id="6409448at2759"/>
<dbReference type="Pfam" id="PF00090">
    <property type="entry name" value="TSP_1"/>
    <property type="match status" value="1"/>
</dbReference>
<evidence type="ECO:0000313" key="11">
    <source>
        <dbReference type="Proteomes" id="UP000054359"/>
    </source>
</evidence>
<dbReference type="InterPro" id="IPR003599">
    <property type="entry name" value="Ig_sub"/>
</dbReference>
<gene>
    <name evidence="10" type="ORF">X975_02705</name>
</gene>
<dbReference type="Gene3D" id="2.20.100.10">
    <property type="entry name" value="Thrombospondin type-1 (TSP1) repeat"/>
    <property type="match status" value="10"/>
</dbReference>
<dbReference type="Pfam" id="PF19030">
    <property type="entry name" value="TSP1_ADAMTS"/>
    <property type="match status" value="9"/>
</dbReference>
<dbReference type="FunFam" id="2.20.100.10:FF:000005">
    <property type="entry name" value="ADAM metallopeptidase with thrombospondin type 1 motif 9"/>
    <property type="match status" value="1"/>
</dbReference>
<feature type="disulfide bond" evidence="6">
    <location>
        <begin position="23"/>
        <end position="29"/>
    </location>
</feature>
<evidence type="ECO:0000259" key="9">
    <source>
        <dbReference type="PROSITE" id="PS50900"/>
    </source>
</evidence>
<feature type="domain" description="Ig-like" evidence="8">
    <location>
        <begin position="633"/>
        <end position="717"/>
    </location>
</feature>
<proteinExistence type="predicted"/>
<dbReference type="SUPFAM" id="SSF48726">
    <property type="entry name" value="Immunoglobulin"/>
    <property type="match status" value="1"/>
</dbReference>
<reference evidence="10 11" key="1">
    <citation type="submission" date="2013-11" db="EMBL/GenBank/DDBJ databases">
        <title>Genome sequencing of Stegodyphus mimosarum.</title>
        <authorList>
            <person name="Bechsgaard J."/>
        </authorList>
    </citation>
    <scope>NUCLEOTIDE SEQUENCE [LARGE SCALE GENOMIC DNA]</scope>
</reference>
<dbReference type="InterPro" id="IPR050439">
    <property type="entry name" value="ADAMTS_ADAMTS-like"/>
</dbReference>
<feature type="region of interest" description="Disordered" evidence="7">
    <location>
        <begin position="842"/>
        <end position="892"/>
    </location>
</feature>
<dbReference type="InterPro" id="IPR010909">
    <property type="entry name" value="PLAC"/>
</dbReference>
<dbReference type="PROSITE" id="PS50092">
    <property type="entry name" value="TSP1"/>
    <property type="match status" value="9"/>
</dbReference>
<evidence type="ECO:0000256" key="6">
    <source>
        <dbReference type="PIRSR" id="PIRSR613273-3"/>
    </source>
</evidence>
<keyword evidence="11" id="KW-1185">Reference proteome</keyword>
<feature type="compositionally biased region" description="Basic and acidic residues" evidence="7">
    <location>
        <begin position="745"/>
        <end position="763"/>
    </location>
</feature>